<dbReference type="PANTHER" id="PTHR32075">
    <property type="entry name" value="ISWI CHROMATIN-REMODELING COMPLEX SUBUNIT YPL216W-RELATED"/>
    <property type="match status" value="1"/>
</dbReference>
<name>A0AAD5VN68_9AGAR</name>
<accession>A0AAD5VN68</accession>
<dbReference type="PANTHER" id="PTHR32075:SF6">
    <property type="entry name" value="ISWI CHROMATIN-REMODELING COMPLEX SUBUNIT YPL216W-RELATED"/>
    <property type="match status" value="1"/>
</dbReference>
<dbReference type="EMBL" id="JANIEX010000931">
    <property type="protein sequence ID" value="KAJ3561960.1"/>
    <property type="molecule type" value="Genomic_DNA"/>
</dbReference>
<protein>
    <recommendedName>
        <fullName evidence="4">WHIM2 domain-containing protein</fullName>
    </recommendedName>
</protein>
<keyword evidence="6" id="KW-1185">Reference proteome</keyword>
<evidence type="ECO:0000256" key="2">
    <source>
        <dbReference type="ARBA" id="ARBA00023242"/>
    </source>
</evidence>
<feature type="domain" description="WHIM2" evidence="4">
    <location>
        <begin position="138"/>
        <end position="249"/>
    </location>
</feature>
<evidence type="ECO:0000256" key="1">
    <source>
        <dbReference type="ARBA" id="ARBA00004123"/>
    </source>
</evidence>
<feature type="region of interest" description="Disordered" evidence="3">
    <location>
        <begin position="40"/>
        <end position="112"/>
    </location>
</feature>
<gene>
    <name evidence="5" type="ORF">NP233_g9875</name>
</gene>
<feature type="compositionally biased region" description="Low complexity" evidence="3">
    <location>
        <begin position="41"/>
        <end position="53"/>
    </location>
</feature>
<evidence type="ECO:0000256" key="3">
    <source>
        <dbReference type="SAM" id="MobiDB-lite"/>
    </source>
</evidence>
<dbReference type="GO" id="GO:0031509">
    <property type="term" value="P:subtelomeric heterochromatin formation"/>
    <property type="evidence" value="ECO:0007669"/>
    <property type="project" value="TreeGrafter"/>
</dbReference>
<evidence type="ECO:0000259" key="4">
    <source>
        <dbReference type="Pfam" id="PF15613"/>
    </source>
</evidence>
<proteinExistence type="predicted"/>
<feature type="compositionally biased region" description="Low complexity" evidence="3">
    <location>
        <begin position="86"/>
        <end position="106"/>
    </location>
</feature>
<evidence type="ECO:0000313" key="6">
    <source>
        <dbReference type="Proteomes" id="UP001213000"/>
    </source>
</evidence>
<evidence type="ECO:0000313" key="5">
    <source>
        <dbReference type="EMBL" id="KAJ3561960.1"/>
    </source>
</evidence>
<comment type="caution">
    <text evidence="5">The sequence shown here is derived from an EMBL/GenBank/DDBJ whole genome shotgun (WGS) entry which is preliminary data.</text>
</comment>
<comment type="subcellular location">
    <subcellularLocation>
        <location evidence="1">Nucleus</location>
    </subcellularLocation>
</comment>
<dbReference type="GO" id="GO:0000781">
    <property type="term" value="C:chromosome, telomeric region"/>
    <property type="evidence" value="ECO:0007669"/>
    <property type="project" value="GOC"/>
</dbReference>
<dbReference type="GO" id="GO:0005634">
    <property type="term" value="C:nucleus"/>
    <property type="evidence" value="ECO:0007669"/>
    <property type="project" value="UniProtKB-SubCell"/>
</dbReference>
<reference evidence="5" key="1">
    <citation type="submission" date="2022-07" db="EMBL/GenBank/DDBJ databases">
        <title>Genome Sequence of Leucocoprinus birnbaumii.</title>
        <authorList>
            <person name="Buettner E."/>
        </authorList>
    </citation>
    <scope>NUCLEOTIDE SEQUENCE</scope>
    <source>
        <strain evidence="5">VT141</strain>
    </source>
</reference>
<dbReference type="AlphaFoldDB" id="A0AAD5VN68"/>
<dbReference type="Pfam" id="PF15613">
    <property type="entry name" value="WSD"/>
    <property type="match status" value="1"/>
</dbReference>
<keyword evidence="2" id="KW-0539">Nucleus</keyword>
<organism evidence="5 6">
    <name type="scientific">Leucocoprinus birnbaumii</name>
    <dbReference type="NCBI Taxonomy" id="56174"/>
    <lineage>
        <taxon>Eukaryota</taxon>
        <taxon>Fungi</taxon>
        <taxon>Dikarya</taxon>
        <taxon>Basidiomycota</taxon>
        <taxon>Agaricomycotina</taxon>
        <taxon>Agaricomycetes</taxon>
        <taxon>Agaricomycetidae</taxon>
        <taxon>Agaricales</taxon>
        <taxon>Agaricineae</taxon>
        <taxon>Agaricaceae</taxon>
        <taxon>Leucocoprinus</taxon>
    </lineage>
</organism>
<feature type="compositionally biased region" description="Polar residues" evidence="3">
    <location>
        <begin position="278"/>
        <end position="291"/>
    </location>
</feature>
<dbReference type="Proteomes" id="UP001213000">
    <property type="component" value="Unassembled WGS sequence"/>
</dbReference>
<dbReference type="InterPro" id="IPR028941">
    <property type="entry name" value="WHIM2_dom"/>
</dbReference>
<feature type="compositionally biased region" description="Basic residues" evidence="3">
    <location>
        <begin position="295"/>
        <end position="304"/>
    </location>
</feature>
<sequence length="304" mass="34360">METCEEALTEYRKTRIDINRLKKQYLQDMSVLAVEAELTPNGTNGTATANGTGEDTPMNEASELSDADAVENPSAGKKKGKKQDTRTTNAKARNAARAKQAQQKQALAEHRRLDEEVSKLERRLENIEREFRQHVGGVRAKPLGKDRFYNRIWWFDGLGSTAANNPALGQYGTGRIFIQGPSEFDSDILKRREEDIDARRLEEEGQDGMLGPGDWAAYSTVEELEEYVAWLNTKGHRELALKTALTKWWTPITAGMKKRITDLTANLKVPDARRSSRNKTGTGHDISQQPYMQWKNKRALTHTQ</sequence>
<feature type="region of interest" description="Disordered" evidence="3">
    <location>
        <begin position="268"/>
        <end position="304"/>
    </location>
</feature>